<evidence type="ECO:0000313" key="2">
    <source>
        <dbReference type="EMBL" id="ACB68982.1"/>
    </source>
</evidence>
<organism evidence="2 3">
    <name type="scientific">Burkholderia ambifaria (strain MC40-6)</name>
    <dbReference type="NCBI Taxonomy" id="398577"/>
    <lineage>
        <taxon>Bacteria</taxon>
        <taxon>Pseudomonadati</taxon>
        <taxon>Pseudomonadota</taxon>
        <taxon>Betaproteobacteria</taxon>
        <taxon>Burkholderiales</taxon>
        <taxon>Burkholderiaceae</taxon>
        <taxon>Burkholderia</taxon>
        <taxon>Burkholderia cepacia complex</taxon>
    </lineage>
</organism>
<dbReference type="AlphaFoldDB" id="B1Z6A5"/>
<feature type="signal peptide" evidence="1">
    <location>
        <begin position="1"/>
        <end position="23"/>
    </location>
</feature>
<keyword evidence="1" id="KW-0732">Signal</keyword>
<dbReference type="Proteomes" id="UP000001680">
    <property type="component" value="Plasmid pBMC401"/>
</dbReference>
<dbReference type="EMBL" id="CP001028">
    <property type="protein sequence ID" value="ACB68982.1"/>
    <property type="molecule type" value="Genomic_DNA"/>
</dbReference>
<gene>
    <name evidence="2" type="ordered locus">BamMC406_6557</name>
</gene>
<dbReference type="OrthoDB" id="9012126at2"/>
<protein>
    <submittedName>
        <fullName evidence="2">Uncharacterized protein</fullName>
    </submittedName>
</protein>
<dbReference type="KEGG" id="bac:BamMC406_6557"/>
<geneLocation type="plasmid" evidence="2 3">
    <name>pBMC401</name>
</geneLocation>
<evidence type="ECO:0000256" key="1">
    <source>
        <dbReference type="SAM" id="SignalP"/>
    </source>
</evidence>
<dbReference type="HOGENOM" id="CLU_1352497_0_0_4"/>
<sequence length="202" mass="21675">MKFLLRVMLAFGCWLAMVAHAEAAPVRCSYGYQDSTCTTPIRNGPIPQPQCSAGPGWTTVSASVWQGSHWSAPQCNYVSAPTCPNGYDTVAAPVWSGSSWTAPVCTVRAQTPPPTLNWDQICNQAAAARGYTTHFTNSMFNPYTFGTGVATMGGGDGMAIGPPYINGDLSTNQYDATCFVRTDNGAIYQLWIVEYDGYQAGN</sequence>
<feature type="chain" id="PRO_5002773786" evidence="1">
    <location>
        <begin position="24"/>
        <end position="202"/>
    </location>
</feature>
<keyword evidence="2" id="KW-0614">Plasmid</keyword>
<evidence type="ECO:0000313" key="3">
    <source>
        <dbReference type="Proteomes" id="UP000001680"/>
    </source>
</evidence>
<name>B1Z6A5_BURA4</name>
<proteinExistence type="predicted"/>
<reference evidence="3" key="1">
    <citation type="submission" date="2008-04" db="EMBL/GenBank/DDBJ databases">
        <title>Complete sequence of plasmid 1 of Burkholderia ambifaria MC40-6.</title>
        <authorList>
            <person name="Copeland A."/>
            <person name="Lucas S."/>
            <person name="Lapidus A."/>
            <person name="Glavina del Rio T."/>
            <person name="Dalin E."/>
            <person name="Tice H."/>
            <person name="Pitluck S."/>
            <person name="Chain P."/>
            <person name="Malfatti S."/>
            <person name="Shin M."/>
            <person name="Vergez L."/>
            <person name="Lang D."/>
            <person name="Schmutz J."/>
            <person name="Larimer F."/>
            <person name="Land M."/>
            <person name="Hauser L."/>
            <person name="Kyrpides N."/>
            <person name="Lykidis A."/>
            <person name="Ramette A."/>
            <person name="Konstantinidis K."/>
            <person name="Tiedje J."/>
            <person name="Richardson P."/>
        </authorList>
    </citation>
    <scope>NUCLEOTIDE SEQUENCE [LARGE SCALE GENOMIC DNA]</scope>
    <source>
        <strain evidence="3">MC40-6</strain>
        <plasmid evidence="3">Plasmid pBMC401</plasmid>
    </source>
</reference>
<accession>B1Z6A5</accession>